<dbReference type="AlphaFoldDB" id="A0A2J6QHV3"/>
<reference evidence="2 3" key="1">
    <citation type="submission" date="2016-05" db="EMBL/GenBank/DDBJ databases">
        <title>A degradative enzymes factory behind the ericoid mycorrhizal symbiosis.</title>
        <authorList>
            <consortium name="DOE Joint Genome Institute"/>
            <person name="Martino E."/>
            <person name="Morin E."/>
            <person name="Grelet G."/>
            <person name="Kuo A."/>
            <person name="Kohler A."/>
            <person name="Daghino S."/>
            <person name="Barry K."/>
            <person name="Choi C."/>
            <person name="Cichocki N."/>
            <person name="Clum A."/>
            <person name="Copeland A."/>
            <person name="Hainaut M."/>
            <person name="Haridas S."/>
            <person name="Labutti K."/>
            <person name="Lindquist E."/>
            <person name="Lipzen A."/>
            <person name="Khouja H.-R."/>
            <person name="Murat C."/>
            <person name="Ohm R."/>
            <person name="Olson A."/>
            <person name="Spatafora J."/>
            <person name="Veneault-Fourrey C."/>
            <person name="Henrissat B."/>
            <person name="Grigoriev I."/>
            <person name="Martin F."/>
            <person name="Perotto S."/>
        </authorList>
    </citation>
    <scope>NUCLEOTIDE SEQUENCE [LARGE SCALE GENOMIC DNA]</scope>
    <source>
        <strain evidence="2 3">UAMH 7357</strain>
    </source>
</reference>
<keyword evidence="1" id="KW-1133">Transmembrane helix</keyword>
<organism evidence="2 3">
    <name type="scientific">Hyaloscypha hepaticicola</name>
    <dbReference type="NCBI Taxonomy" id="2082293"/>
    <lineage>
        <taxon>Eukaryota</taxon>
        <taxon>Fungi</taxon>
        <taxon>Dikarya</taxon>
        <taxon>Ascomycota</taxon>
        <taxon>Pezizomycotina</taxon>
        <taxon>Leotiomycetes</taxon>
        <taxon>Helotiales</taxon>
        <taxon>Hyaloscyphaceae</taxon>
        <taxon>Hyaloscypha</taxon>
    </lineage>
</organism>
<accession>A0A2J6QHV3</accession>
<evidence type="ECO:0000313" key="2">
    <source>
        <dbReference type="EMBL" id="PMD25843.1"/>
    </source>
</evidence>
<sequence length="128" mass="14412">MSFAYAQEILLSHGDLDNEQKFPISRNPVSYKRPSFNDPNAWASVQLLLGALPISFIPTLTVLWVACHQPWRLPHIWPMPCVGHSMARLTGRHRAPTAPRRRAGIEEAVVPNLVSELQNRDDVEHVAS</sequence>
<keyword evidence="3" id="KW-1185">Reference proteome</keyword>
<keyword evidence="1" id="KW-0472">Membrane</keyword>
<dbReference type="EMBL" id="KZ613469">
    <property type="protein sequence ID" value="PMD25843.1"/>
    <property type="molecule type" value="Genomic_DNA"/>
</dbReference>
<feature type="transmembrane region" description="Helical" evidence="1">
    <location>
        <begin position="41"/>
        <end position="66"/>
    </location>
</feature>
<proteinExistence type="predicted"/>
<evidence type="ECO:0000313" key="3">
    <source>
        <dbReference type="Proteomes" id="UP000235672"/>
    </source>
</evidence>
<gene>
    <name evidence="2" type="ORF">NA56DRAFT_698911</name>
</gene>
<evidence type="ECO:0000256" key="1">
    <source>
        <dbReference type="SAM" id="Phobius"/>
    </source>
</evidence>
<name>A0A2J6QHV3_9HELO</name>
<protein>
    <submittedName>
        <fullName evidence="2">Uncharacterized protein</fullName>
    </submittedName>
</protein>
<keyword evidence="1" id="KW-0812">Transmembrane</keyword>
<dbReference type="Proteomes" id="UP000235672">
    <property type="component" value="Unassembled WGS sequence"/>
</dbReference>